<name>A0A177C5J4_9PLEO</name>
<accession>A0A177C5J4</accession>
<keyword evidence="3" id="KW-1185">Reference proteome</keyword>
<proteinExistence type="predicted"/>
<reference evidence="2 3" key="1">
    <citation type="submission" date="2016-05" db="EMBL/GenBank/DDBJ databases">
        <title>Comparative analysis of secretome profiles of manganese(II)-oxidizing ascomycete fungi.</title>
        <authorList>
            <consortium name="DOE Joint Genome Institute"/>
            <person name="Zeiner C.A."/>
            <person name="Purvine S.O."/>
            <person name="Zink E.M."/>
            <person name="Wu S."/>
            <person name="Pasa-Tolic L."/>
            <person name="Chaput D.L."/>
            <person name="Haridas S."/>
            <person name="Grigoriev I.V."/>
            <person name="Santelli C.M."/>
            <person name="Hansel C.M."/>
        </authorList>
    </citation>
    <scope>NUCLEOTIDE SEQUENCE [LARGE SCALE GENOMIC DNA]</scope>
    <source>
        <strain evidence="2 3">AP3s5-JAC2a</strain>
    </source>
</reference>
<evidence type="ECO:0000313" key="3">
    <source>
        <dbReference type="Proteomes" id="UP000077069"/>
    </source>
</evidence>
<evidence type="ECO:0000256" key="1">
    <source>
        <dbReference type="SAM" id="MobiDB-lite"/>
    </source>
</evidence>
<organism evidence="2 3">
    <name type="scientific">Paraphaeosphaeria sporulosa</name>
    <dbReference type="NCBI Taxonomy" id="1460663"/>
    <lineage>
        <taxon>Eukaryota</taxon>
        <taxon>Fungi</taxon>
        <taxon>Dikarya</taxon>
        <taxon>Ascomycota</taxon>
        <taxon>Pezizomycotina</taxon>
        <taxon>Dothideomycetes</taxon>
        <taxon>Pleosporomycetidae</taxon>
        <taxon>Pleosporales</taxon>
        <taxon>Massarineae</taxon>
        <taxon>Didymosphaeriaceae</taxon>
        <taxon>Paraphaeosphaeria</taxon>
    </lineage>
</organism>
<gene>
    <name evidence="2" type="ORF">CC84DRAFT_1207797</name>
</gene>
<dbReference type="RefSeq" id="XP_018033389.1">
    <property type="nucleotide sequence ID" value="XM_018182122.1"/>
</dbReference>
<dbReference type="Proteomes" id="UP000077069">
    <property type="component" value="Unassembled WGS sequence"/>
</dbReference>
<dbReference type="AlphaFoldDB" id="A0A177C5J4"/>
<evidence type="ECO:0000313" key="2">
    <source>
        <dbReference type="EMBL" id="OAG03024.1"/>
    </source>
</evidence>
<protein>
    <submittedName>
        <fullName evidence="2">Uncharacterized protein</fullName>
    </submittedName>
</protein>
<dbReference type="GeneID" id="28765608"/>
<feature type="compositionally biased region" description="Basic residues" evidence="1">
    <location>
        <begin position="69"/>
        <end position="82"/>
    </location>
</feature>
<feature type="compositionally biased region" description="Basic and acidic residues" evidence="1">
    <location>
        <begin position="83"/>
        <end position="97"/>
    </location>
</feature>
<feature type="region of interest" description="Disordered" evidence="1">
    <location>
        <begin position="63"/>
        <end position="97"/>
    </location>
</feature>
<dbReference type="EMBL" id="KV441555">
    <property type="protein sequence ID" value="OAG03024.1"/>
    <property type="molecule type" value="Genomic_DNA"/>
</dbReference>
<sequence length="172" mass="19584">MAKPLEIEPNREKRMLADGSTAYTMGVADAHFRPMAGLQDSQIMDDFELFKDTSCRLIPCATDKDPEHRHSHSRGKLTGRRRNAAEERKAFKGEAQRKENCKLRQRIAVPVHGCDRHRTWVSKDTTRDSLSDAEVHEEKDKLQLYRGQIELLGQALAEMAVVGLRDRECGVL</sequence>
<dbReference type="InParanoid" id="A0A177C5J4"/>